<feature type="compositionally biased region" description="Low complexity" evidence="2">
    <location>
        <begin position="81"/>
        <end position="103"/>
    </location>
</feature>
<feature type="region of interest" description="Disordered" evidence="2">
    <location>
        <begin position="341"/>
        <end position="364"/>
    </location>
</feature>
<organism evidence="4 5">
    <name type="scientific">Ficus carica</name>
    <name type="common">Common fig</name>
    <dbReference type="NCBI Taxonomy" id="3494"/>
    <lineage>
        <taxon>Eukaryota</taxon>
        <taxon>Viridiplantae</taxon>
        <taxon>Streptophyta</taxon>
        <taxon>Embryophyta</taxon>
        <taxon>Tracheophyta</taxon>
        <taxon>Spermatophyta</taxon>
        <taxon>Magnoliopsida</taxon>
        <taxon>eudicotyledons</taxon>
        <taxon>Gunneridae</taxon>
        <taxon>Pentapetalae</taxon>
        <taxon>rosids</taxon>
        <taxon>fabids</taxon>
        <taxon>Rosales</taxon>
        <taxon>Moraceae</taxon>
        <taxon>Ficeae</taxon>
        <taxon>Ficus</taxon>
    </lineage>
</organism>
<feature type="compositionally biased region" description="Polar residues" evidence="2">
    <location>
        <begin position="238"/>
        <end position="257"/>
    </location>
</feature>
<feature type="region of interest" description="Disordered" evidence="2">
    <location>
        <begin position="600"/>
        <end position="794"/>
    </location>
</feature>
<feature type="compositionally biased region" description="Basic residues" evidence="2">
    <location>
        <begin position="776"/>
        <end position="785"/>
    </location>
</feature>
<feature type="compositionally biased region" description="Low complexity" evidence="2">
    <location>
        <begin position="621"/>
        <end position="636"/>
    </location>
</feature>
<dbReference type="PANTHER" id="PTHR34805">
    <property type="entry name" value="PROTEIN MODIFIER OF SNC1 1"/>
    <property type="match status" value="1"/>
</dbReference>
<feature type="non-terminal residue" evidence="4">
    <location>
        <position position="1"/>
    </location>
</feature>
<proteinExistence type="predicted"/>
<keyword evidence="5" id="KW-1185">Reference proteome</keyword>
<feature type="compositionally biased region" description="Pro residues" evidence="2">
    <location>
        <begin position="345"/>
        <end position="354"/>
    </location>
</feature>
<comment type="caution">
    <text evidence="4">The sequence shown here is derived from an EMBL/GenBank/DDBJ whole genome shotgun (WGS) entry which is preliminary data.</text>
</comment>
<feature type="compositionally biased region" description="Basic and acidic residues" evidence="2">
    <location>
        <begin position="509"/>
        <end position="528"/>
    </location>
</feature>
<feature type="compositionally biased region" description="Low complexity" evidence="2">
    <location>
        <begin position="58"/>
        <end position="73"/>
    </location>
</feature>
<feature type="region of interest" description="Disordered" evidence="2">
    <location>
        <begin position="1"/>
        <end position="160"/>
    </location>
</feature>
<dbReference type="GO" id="GO:0040029">
    <property type="term" value="P:epigenetic regulation of gene expression"/>
    <property type="evidence" value="ECO:0007669"/>
    <property type="project" value="TreeGrafter"/>
</dbReference>
<accession>A0AA87ZY62</accession>
<evidence type="ECO:0000259" key="3">
    <source>
        <dbReference type="Pfam" id="PF07001"/>
    </source>
</evidence>
<evidence type="ECO:0000313" key="4">
    <source>
        <dbReference type="EMBL" id="GMN45959.1"/>
    </source>
</evidence>
<dbReference type="Pfam" id="PF07001">
    <property type="entry name" value="BAT2_N"/>
    <property type="match status" value="1"/>
</dbReference>
<feature type="compositionally biased region" description="Basic and acidic residues" evidence="2">
    <location>
        <begin position="474"/>
        <end position="489"/>
    </location>
</feature>
<feature type="region of interest" description="Disordered" evidence="2">
    <location>
        <begin position="188"/>
        <end position="259"/>
    </location>
</feature>
<sequence>MTSSMLSGDRRWASSARRGGMTVLGKVVVPKPINLPSQRSENHGLDPTVEIVPKGTLSWGNKSSSAWGSSSLSPNTDGGASSPSHLSGRPSSGSGTRPSTASSDRAYEPPSGPNSRPASASGALTSNQTSLISLRPRSAETRPGSSQLSRFAEHSEHTGAWNGAGTAEKLVWGSSVQNLSVVASDGVTPPKNDGFSLTSGDFPTLGSGKESWGKNDLSSHSRPGSSSGVGTGKERIGTSATGDISASENVKNNNVNSWKRDELSYNEDGGQPGMEKWQGNSQTYPVPPQHYDAWHGMPMNNPQGGVWFRGPSGGPPYGNPVPPAGFPMEPFPYYRPQIPATGIPNPQPVPPPGAGPRGPHPKSGDMYRPHMPDAYVQPGMPIRPGFYPGPVAYEGYYGPPMGYCNSNEREVPFMGMAAGRPSVYNRYSGQGAPEPGNSHGRSSGYGSTNQSLTGEQVESGHPQDIRGPYKVLLKPHDGWDKKNEEHRSEGAVANIAYRGDQPRTSSWENDWRSDRKKGGESDVRKASAEEASFQTFDNRFPVPVKAMSPEGGGNVKAVEDISGKKSESEVFGLLSKVPQPVPTAPKDSSLIQKIEGLNAKARASDGSSETMTVSGGESQRNKFQANAKANQNTNEAGRGSLYSERPRTAEITNPISCEVGISGGDKNHDSTAGSGKNVSRRSTRGMQSRSDQYGRGRFNAQEVESWQKKPSVSEPPAAVSTVHSETSTVHVHDHHGSTEATENLGSHAHGKLEGQSVQPMFDRSDNQAQPSNGRNNYRRKRRRGLRSSGPRLWQ</sequence>
<gene>
    <name evidence="4" type="ORF">TIFTF001_015139</name>
</gene>
<dbReference type="PANTHER" id="PTHR34805:SF1">
    <property type="entry name" value="PROTEIN MODIFIER OF SNC1 1"/>
    <property type="match status" value="1"/>
</dbReference>
<evidence type="ECO:0000256" key="2">
    <source>
        <dbReference type="SAM" id="MobiDB-lite"/>
    </source>
</evidence>
<feature type="compositionally biased region" description="Polar residues" evidence="2">
    <location>
        <begin position="605"/>
        <end position="618"/>
    </location>
</feature>
<evidence type="ECO:0000313" key="5">
    <source>
        <dbReference type="Proteomes" id="UP001187192"/>
    </source>
</evidence>
<name>A0AA87ZY62_FICCA</name>
<dbReference type="Proteomes" id="UP001187192">
    <property type="component" value="Unassembled WGS sequence"/>
</dbReference>
<dbReference type="EMBL" id="BTGU01000021">
    <property type="protein sequence ID" value="GMN45959.1"/>
    <property type="molecule type" value="Genomic_DNA"/>
</dbReference>
<feature type="domain" description="BAT2 N-terminal" evidence="3">
    <location>
        <begin position="15"/>
        <end position="113"/>
    </location>
</feature>
<dbReference type="AlphaFoldDB" id="A0AA87ZY62"/>
<evidence type="ECO:0000256" key="1">
    <source>
        <dbReference type="ARBA" id="ARBA00022553"/>
    </source>
</evidence>
<dbReference type="InterPro" id="IPR009738">
    <property type="entry name" value="BAT2_N"/>
</dbReference>
<feature type="compositionally biased region" description="Polar residues" evidence="2">
    <location>
        <begin position="113"/>
        <end position="132"/>
    </location>
</feature>
<keyword evidence="1" id="KW-0597">Phosphoprotein</keyword>
<dbReference type="InterPro" id="IPR038808">
    <property type="entry name" value="MOS1-like"/>
</dbReference>
<reference evidence="4" key="1">
    <citation type="submission" date="2023-07" db="EMBL/GenBank/DDBJ databases">
        <title>draft genome sequence of fig (Ficus carica).</title>
        <authorList>
            <person name="Takahashi T."/>
            <person name="Nishimura K."/>
        </authorList>
    </citation>
    <scope>NUCLEOTIDE SEQUENCE</scope>
</reference>
<feature type="compositionally biased region" description="Polar residues" evidence="2">
    <location>
        <begin position="439"/>
        <end position="456"/>
    </location>
</feature>
<feature type="region of interest" description="Disordered" evidence="2">
    <location>
        <begin position="425"/>
        <end position="534"/>
    </location>
</feature>
<protein>
    <recommendedName>
        <fullName evidence="3">BAT2 N-terminal domain-containing protein</fullName>
    </recommendedName>
</protein>